<feature type="active site" evidence="1">
    <location>
        <position position="67"/>
    </location>
</feature>
<dbReference type="Proteomes" id="UP000653674">
    <property type="component" value="Unassembled WGS sequence"/>
</dbReference>
<sequence>MSDELRPGVSATIERVVDESLCTTRGEYDIFSTPNLVLLLEAAAIAAIAPHLGEGQACVGSQVNIAHSAPTLRGQTVWATATVTEVDRRRVEFDIEVRDEVDTIATGTHQRFIINLDKFAANLAAKAEKVENA</sequence>
<evidence type="ECO:0000256" key="2">
    <source>
        <dbReference type="PIRSR" id="PIRSR014972-2"/>
    </source>
</evidence>
<organism evidence="4 5">
    <name type="scientific">Planosporangium flavigriseum</name>
    <dbReference type="NCBI Taxonomy" id="373681"/>
    <lineage>
        <taxon>Bacteria</taxon>
        <taxon>Bacillati</taxon>
        <taxon>Actinomycetota</taxon>
        <taxon>Actinomycetes</taxon>
        <taxon>Micromonosporales</taxon>
        <taxon>Micromonosporaceae</taxon>
        <taxon>Planosporangium</taxon>
    </lineage>
</organism>
<feature type="domain" description="Fluoroacetyl-CoA-specific thioesterase-like" evidence="3">
    <location>
        <begin position="28"/>
        <end position="115"/>
    </location>
</feature>
<dbReference type="InterPro" id="IPR054485">
    <property type="entry name" value="FlK-like_dom"/>
</dbReference>
<feature type="active site" evidence="1">
    <location>
        <position position="41"/>
    </location>
</feature>
<dbReference type="PANTHER" id="PTHR36934">
    <property type="entry name" value="BLR0278 PROTEIN"/>
    <property type="match status" value="1"/>
</dbReference>
<dbReference type="EMBL" id="BONU01000033">
    <property type="protein sequence ID" value="GIG75569.1"/>
    <property type="molecule type" value="Genomic_DNA"/>
</dbReference>
<evidence type="ECO:0000313" key="4">
    <source>
        <dbReference type="EMBL" id="GIG75569.1"/>
    </source>
</evidence>
<feature type="binding site" evidence="2">
    <location>
        <position position="111"/>
    </location>
    <ligand>
        <name>substrate</name>
    </ligand>
</feature>
<proteinExistence type="predicted"/>
<accession>A0A8J3LQC9</accession>
<feature type="binding site" evidence="2">
    <location>
        <position position="60"/>
    </location>
    <ligand>
        <name>CoA</name>
        <dbReference type="ChEBI" id="CHEBI:57287"/>
    </ligand>
</feature>
<keyword evidence="5" id="KW-1185">Reference proteome</keyword>
<protein>
    <submittedName>
        <fullName evidence="4">Thioesterase</fullName>
    </submittedName>
</protein>
<evidence type="ECO:0000313" key="5">
    <source>
        <dbReference type="Proteomes" id="UP000653674"/>
    </source>
</evidence>
<feature type="active site" evidence="1">
    <location>
        <position position="33"/>
    </location>
</feature>
<dbReference type="AlphaFoldDB" id="A0A8J3LQC9"/>
<reference evidence="4" key="1">
    <citation type="submission" date="2021-01" db="EMBL/GenBank/DDBJ databases">
        <title>Whole genome shotgun sequence of Planosporangium flavigriseum NBRC 105377.</title>
        <authorList>
            <person name="Komaki H."/>
            <person name="Tamura T."/>
        </authorList>
    </citation>
    <scope>NUCLEOTIDE SEQUENCE</scope>
    <source>
        <strain evidence="4">NBRC 105377</strain>
    </source>
</reference>
<dbReference type="Pfam" id="PF22636">
    <property type="entry name" value="FlK"/>
    <property type="match status" value="1"/>
</dbReference>
<dbReference type="InterPro" id="IPR025540">
    <property type="entry name" value="FlK"/>
</dbReference>
<evidence type="ECO:0000259" key="3">
    <source>
        <dbReference type="Pfam" id="PF22636"/>
    </source>
</evidence>
<dbReference type="InterPro" id="IPR029069">
    <property type="entry name" value="HotDog_dom_sf"/>
</dbReference>
<gene>
    <name evidence="4" type="ORF">Pfl04_39730</name>
</gene>
<dbReference type="PIRSF" id="PIRSF014972">
    <property type="entry name" value="FlK"/>
    <property type="match status" value="1"/>
</dbReference>
<comment type="caution">
    <text evidence="4">The sequence shown here is derived from an EMBL/GenBank/DDBJ whole genome shotgun (WGS) entry which is preliminary data.</text>
</comment>
<dbReference type="PANTHER" id="PTHR36934:SF1">
    <property type="entry name" value="THIOESTERASE DOMAIN-CONTAINING PROTEIN"/>
    <property type="match status" value="1"/>
</dbReference>
<dbReference type="Gene3D" id="3.10.129.10">
    <property type="entry name" value="Hotdog Thioesterase"/>
    <property type="match status" value="1"/>
</dbReference>
<dbReference type="SUPFAM" id="SSF54637">
    <property type="entry name" value="Thioesterase/thiol ester dehydrase-isomerase"/>
    <property type="match status" value="1"/>
</dbReference>
<dbReference type="RefSeq" id="WP_168079614.1">
    <property type="nucleotide sequence ID" value="NZ_BAAAQJ010000012.1"/>
</dbReference>
<feature type="binding site" evidence="2">
    <location>
        <position position="60"/>
    </location>
    <ligand>
        <name>substrate</name>
    </ligand>
</feature>
<evidence type="ECO:0000256" key="1">
    <source>
        <dbReference type="PIRSR" id="PIRSR014972-1"/>
    </source>
</evidence>
<name>A0A8J3LQC9_9ACTN</name>